<dbReference type="Pfam" id="PF12627">
    <property type="entry name" value="PolyA_pol_RNAbd"/>
    <property type="match status" value="1"/>
</dbReference>
<dbReference type="Gene3D" id="3.30.460.10">
    <property type="entry name" value="Beta Polymerase, domain 2"/>
    <property type="match status" value="1"/>
</dbReference>
<dbReference type="Gene3D" id="1.10.3090.10">
    <property type="entry name" value="cca-adding enzyme, domain 2"/>
    <property type="match status" value="1"/>
</dbReference>
<dbReference type="SUPFAM" id="SSF81301">
    <property type="entry name" value="Nucleotidyltransferase"/>
    <property type="match status" value="1"/>
</dbReference>
<dbReference type="PANTHER" id="PTHR46173">
    <property type="entry name" value="CCA TRNA NUCLEOTIDYLTRANSFERASE 1, MITOCHONDRIAL"/>
    <property type="match status" value="1"/>
</dbReference>
<dbReference type="InterPro" id="IPR002646">
    <property type="entry name" value="PolA_pol_head_dom"/>
</dbReference>
<dbReference type="AlphaFoldDB" id="Q1YLV8"/>
<evidence type="ECO:0000313" key="11">
    <source>
        <dbReference type="EMBL" id="EAS51623.1"/>
    </source>
</evidence>
<evidence type="ECO:0000256" key="8">
    <source>
        <dbReference type="RuleBase" id="RU003953"/>
    </source>
</evidence>
<dbReference type="RefSeq" id="WP_009210261.1">
    <property type="nucleotide sequence ID" value="NZ_BBWP01000002.1"/>
</dbReference>
<dbReference type="SUPFAM" id="SSF81891">
    <property type="entry name" value="Poly A polymerase C-terminal region-like"/>
    <property type="match status" value="1"/>
</dbReference>
<feature type="domain" description="Poly A polymerase head" evidence="9">
    <location>
        <begin position="30"/>
        <end position="152"/>
    </location>
</feature>
<evidence type="ECO:0000256" key="7">
    <source>
        <dbReference type="ARBA" id="ARBA00022842"/>
    </source>
</evidence>
<dbReference type="PANTHER" id="PTHR46173:SF1">
    <property type="entry name" value="CCA TRNA NUCLEOTIDYLTRANSFERASE 1, MITOCHONDRIAL"/>
    <property type="match status" value="1"/>
</dbReference>
<dbReference type="GO" id="GO:0000166">
    <property type="term" value="F:nucleotide binding"/>
    <property type="evidence" value="ECO:0007669"/>
    <property type="project" value="UniProtKB-KW"/>
</dbReference>
<evidence type="ECO:0000256" key="5">
    <source>
        <dbReference type="ARBA" id="ARBA00022723"/>
    </source>
</evidence>
<dbReference type="InterPro" id="IPR032828">
    <property type="entry name" value="PolyA_RNA-bd"/>
</dbReference>
<dbReference type="InterPro" id="IPR050264">
    <property type="entry name" value="Bact_CCA-adding_enz_type3_sf"/>
</dbReference>
<evidence type="ECO:0000256" key="3">
    <source>
        <dbReference type="ARBA" id="ARBA00022694"/>
    </source>
</evidence>
<keyword evidence="7" id="KW-0460">Magnesium</keyword>
<comment type="similarity">
    <text evidence="8">Belongs to the tRNA nucleotidyltransferase/poly(A) polymerase family.</text>
</comment>
<dbReference type="BioCyc" id="AURANTIMONAS:SI859A1_02439-MONOMER"/>
<dbReference type="HOGENOM" id="CLU_015961_2_3_5"/>
<keyword evidence="8" id="KW-0694">RNA-binding</keyword>
<dbReference type="GO" id="GO:0000049">
    <property type="term" value="F:tRNA binding"/>
    <property type="evidence" value="ECO:0007669"/>
    <property type="project" value="TreeGrafter"/>
</dbReference>
<evidence type="ECO:0000256" key="4">
    <source>
        <dbReference type="ARBA" id="ARBA00022695"/>
    </source>
</evidence>
<evidence type="ECO:0000259" key="9">
    <source>
        <dbReference type="Pfam" id="PF01743"/>
    </source>
</evidence>
<evidence type="ECO:0000313" key="12">
    <source>
        <dbReference type="Proteomes" id="UP000000321"/>
    </source>
</evidence>
<keyword evidence="5" id="KW-0479">Metal-binding</keyword>
<feature type="domain" description="tRNA nucleotidyltransferase/poly(A) polymerase RNA and SrmB- binding" evidence="10">
    <location>
        <begin position="191"/>
        <end position="239"/>
    </location>
</feature>
<keyword evidence="6" id="KW-0547">Nucleotide-binding</keyword>
<keyword evidence="4 11" id="KW-0548">Nucleotidyltransferase</keyword>
<dbReference type="EMBL" id="AAPJ01000001">
    <property type="protein sequence ID" value="EAS51623.1"/>
    <property type="molecule type" value="Genomic_DNA"/>
</dbReference>
<name>Q1YLV8_AURMS</name>
<dbReference type="GO" id="GO:0016779">
    <property type="term" value="F:nucleotidyltransferase activity"/>
    <property type="evidence" value="ECO:0007669"/>
    <property type="project" value="UniProtKB-KW"/>
</dbReference>
<keyword evidence="12" id="KW-1185">Reference proteome</keyword>
<keyword evidence="2 8" id="KW-0808">Transferase</keyword>
<gene>
    <name evidence="11" type="ORF">SI859A1_02439</name>
</gene>
<accession>Q1YLV8</accession>
<evidence type="ECO:0000256" key="6">
    <source>
        <dbReference type="ARBA" id="ARBA00022741"/>
    </source>
</evidence>
<dbReference type="OrthoDB" id="9805698at2"/>
<evidence type="ECO:0000259" key="10">
    <source>
        <dbReference type="Pfam" id="PF12627"/>
    </source>
</evidence>
<proteinExistence type="inferred from homology"/>
<dbReference type="Pfam" id="PF01743">
    <property type="entry name" value="PolyA_pol"/>
    <property type="match status" value="1"/>
</dbReference>
<dbReference type="CDD" id="cd05398">
    <property type="entry name" value="NT_ClassII-CCAase"/>
    <property type="match status" value="1"/>
</dbReference>
<keyword evidence="3" id="KW-0819">tRNA processing</keyword>
<dbReference type="GO" id="GO:0046872">
    <property type="term" value="F:metal ion binding"/>
    <property type="evidence" value="ECO:0007669"/>
    <property type="project" value="UniProtKB-KW"/>
</dbReference>
<dbReference type="Proteomes" id="UP000000321">
    <property type="component" value="Unassembled WGS sequence"/>
</dbReference>
<organism evidence="11 12">
    <name type="scientific">Aurantimonas manganoxydans (strain ATCC BAA-1229 / DSM 21871 / SI85-9A1)</name>
    <dbReference type="NCBI Taxonomy" id="287752"/>
    <lineage>
        <taxon>Bacteria</taxon>
        <taxon>Pseudomonadati</taxon>
        <taxon>Pseudomonadota</taxon>
        <taxon>Alphaproteobacteria</taxon>
        <taxon>Hyphomicrobiales</taxon>
        <taxon>Aurantimonadaceae</taxon>
        <taxon>Aurantimonas</taxon>
    </lineage>
</organism>
<comment type="cofactor">
    <cofactor evidence="1">
        <name>Mg(2+)</name>
        <dbReference type="ChEBI" id="CHEBI:18420"/>
    </cofactor>
</comment>
<evidence type="ECO:0000256" key="2">
    <source>
        <dbReference type="ARBA" id="ARBA00022679"/>
    </source>
</evidence>
<dbReference type="InterPro" id="IPR043519">
    <property type="entry name" value="NT_sf"/>
</dbReference>
<reference evidence="11 12" key="1">
    <citation type="journal article" date="2008" name="Appl. Environ. Microbiol.">
        <title>Genomic insights into Mn(II) oxidation by the marine alphaproteobacterium Aurantimonas sp. strain SI85-9A1.</title>
        <authorList>
            <person name="Dick G.J."/>
            <person name="Podell S."/>
            <person name="Johnson H.A."/>
            <person name="Rivera-Espinoza Y."/>
            <person name="Bernier-Latmani R."/>
            <person name="McCarthy J.K."/>
            <person name="Torpey J.W."/>
            <person name="Clement B.G."/>
            <person name="Gaasterland T."/>
            <person name="Tebo B.M."/>
        </authorList>
    </citation>
    <scope>NUCLEOTIDE SEQUENCE [LARGE SCALE GENOMIC DNA]</scope>
    <source>
        <strain evidence="11 12">SI85-9A1</strain>
    </source>
</reference>
<protein>
    <submittedName>
        <fullName evidence="11">Polynucleotide adenylyltransferase</fullName>
    </submittedName>
</protein>
<dbReference type="GO" id="GO:0008033">
    <property type="term" value="P:tRNA processing"/>
    <property type="evidence" value="ECO:0007669"/>
    <property type="project" value="UniProtKB-KW"/>
</dbReference>
<sequence>MTATTIEADWLTTPGLQTLLATLSADGEEARIVGGAVRNSVLGHPVSDIDIATTTLPDETVRRVEAAGFRAVPTGIEHGTVTVVTPEHAYEVTTLRRDIETDGRHAAVHFGRDWKADAERRDFTINALYARADGSIVDLVGGIEDLGSQALRFIGDSETRIREDYLRILRFFRFFAWYGKGRPDAAGIRAATRLKDGLDGLSVERVWTELKKLLAAPDPSRALLWMRQTGVLTRILPESERWGIDAIHSLVESEGAFGWAPDPMLRLAAIVPPDPARLTQMAERLKLSNADRDRIVGFAIAEPAKPEESDSAFRTRLYFGDGVAIADGLRLAVASARGKAESSRETLDAIARLTGQLEIVATFAPPAFPVSGEDLKSAGIAPGPEMGKTLDRLRKLWASSGFVLGRESLLKRV</sequence>
<evidence type="ECO:0000256" key="1">
    <source>
        <dbReference type="ARBA" id="ARBA00001946"/>
    </source>
</evidence>
<comment type="caution">
    <text evidence="11">The sequence shown here is derived from an EMBL/GenBank/DDBJ whole genome shotgun (WGS) entry which is preliminary data.</text>
</comment>